<proteinExistence type="predicted"/>
<organism evidence="1 2">
    <name type="scientific">Citrobacter phage Moon</name>
    <dbReference type="NCBI Taxonomy" id="1540095"/>
    <lineage>
        <taxon>Viruses</taxon>
        <taxon>Duplodnaviria</taxon>
        <taxon>Heunggongvirae</taxon>
        <taxon>Uroviricota</taxon>
        <taxon>Caudoviricetes</taxon>
        <taxon>Pantevenvirales</taxon>
        <taxon>Straboviridae</taxon>
        <taxon>Tevenvirinae</taxon>
        <taxon>Moonvirus</taxon>
        <taxon>Moonvirus moon</taxon>
    </lineage>
</organism>
<dbReference type="EMBL" id="KM236240">
    <property type="protein sequence ID" value="AIX12026.1"/>
    <property type="molecule type" value="Genomic_DNA"/>
</dbReference>
<gene>
    <name evidence="1" type="ORF">CPT_Moon55</name>
</gene>
<dbReference type="GeneID" id="24721654"/>
<name>A0A0A0YQ27_9CAUD</name>
<dbReference type="InterPro" id="IPR019725">
    <property type="entry name" value="Phage_T4_P15K_Rpol-bd"/>
</dbReference>
<dbReference type="KEGG" id="vg:24721654"/>
<evidence type="ECO:0000313" key="1">
    <source>
        <dbReference type="EMBL" id="AIX12026.1"/>
    </source>
</evidence>
<reference evidence="1 2" key="1">
    <citation type="journal article" date="2015" name="Genome Announc.">
        <title>Complete Genome Sequence of Citrobacter freundii Myophage Moon.</title>
        <authorList>
            <person name="Edwards G.B."/>
            <person name="Luna A.J."/>
            <person name="Hernandez A.C."/>
            <person name="Kuty Everett G.F."/>
        </authorList>
    </citation>
    <scope>NUCLEOTIDE SEQUENCE [LARGE SCALE GENOMIC DNA]</scope>
</reference>
<protein>
    <submittedName>
        <fullName evidence="1">RNAP binding protein</fullName>
    </submittedName>
</protein>
<accession>A0A0A0YQ27</accession>
<keyword evidence="2" id="KW-1185">Reference proteome</keyword>
<dbReference type="Pfam" id="PF10789">
    <property type="entry name" value="Phage_RpbA"/>
    <property type="match status" value="1"/>
</dbReference>
<evidence type="ECO:0000313" key="2">
    <source>
        <dbReference type="Proteomes" id="UP000030323"/>
    </source>
</evidence>
<sequence length="127" mass="14416">MNLNYAIEVKDIQPKNVRCDSNPNNQNKIRRAWVTILGEEGAEVIRKRFPVAEVRHAYYAAIDNSVNEKWISIMQKHYKDSIKAGAKLVIDRCGGERLEDQYCLNADEQLISAALIVAEEVAVEISK</sequence>
<dbReference type="Proteomes" id="UP000030323">
    <property type="component" value="Segment"/>
</dbReference>
<dbReference type="RefSeq" id="YP_009146488.1">
    <property type="nucleotide sequence ID" value="NC_027331.1"/>
</dbReference>